<reference evidence="7" key="1">
    <citation type="journal article" date="2023" name="G3 (Bethesda)">
        <title>Whole genome assemblies of Zophobas morio and Tenebrio molitor.</title>
        <authorList>
            <person name="Kaur S."/>
            <person name="Stinson S.A."/>
            <person name="diCenzo G.C."/>
        </authorList>
    </citation>
    <scope>NUCLEOTIDE SEQUENCE</scope>
    <source>
        <strain evidence="7">QUZm001</strain>
    </source>
</reference>
<dbReference type="PANTHER" id="PTHR13055">
    <property type="entry name" value="TUMOR ENDOTHELIAL MARKER 7 RELATED"/>
    <property type="match status" value="1"/>
</dbReference>
<feature type="chain" id="PRO_5041334536" description="Plexin domain-containing protein 2" evidence="6">
    <location>
        <begin position="23"/>
        <end position="583"/>
    </location>
</feature>
<dbReference type="AlphaFoldDB" id="A0AA38MFI6"/>
<evidence type="ECO:0000313" key="7">
    <source>
        <dbReference type="EMBL" id="KAJ3654637.1"/>
    </source>
</evidence>
<keyword evidence="2 5" id="KW-0812">Transmembrane</keyword>
<keyword evidence="4 5" id="KW-1133">Transmembrane helix</keyword>
<gene>
    <name evidence="7" type="ORF">Zmor_013812</name>
</gene>
<name>A0AA38MFI6_9CUCU</name>
<evidence type="ECO:0000256" key="6">
    <source>
        <dbReference type="SAM" id="SignalP"/>
    </source>
</evidence>
<evidence type="ECO:0008006" key="9">
    <source>
        <dbReference type="Google" id="ProtNLM"/>
    </source>
</evidence>
<dbReference type="PANTHER" id="PTHR13055:SF12">
    <property type="entry name" value="LD40707P"/>
    <property type="match status" value="1"/>
</dbReference>
<evidence type="ECO:0000313" key="8">
    <source>
        <dbReference type="Proteomes" id="UP001168821"/>
    </source>
</evidence>
<feature type="signal peptide" evidence="6">
    <location>
        <begin position="1"/>
        <end position="22"/>
    </location>
</feature>
<evidence type="ECO:0000256" key="3">
    <source>
        <dbReference type="ARBA" id="ARBA00022729"/>
    </source>
</evidence>
<dbReference type="EMBL" id="JALNTZ010000004">
    <property type="protein sequence ID" value="KAJ3654637.1"/>
    <property type="molecule type" value="Genomic_DNA"/>
</dbReference>
<dbReference type="Proteomes" id="UP001168821">
    <property type="component" value="Unassembled WGS sequence"/>
</dbReference>
<organism evidence="7 8">
    <name type="scientific">Zophobas morio</name>
    <dbReference type="NCBI Taxonomy" id="2755281"/>
    <lineage>
        <taxon>Eukaryota</taxon>
        <taxon>Metazoa</taxon>
        <taxon>Ecdysozoa</taxon>
        <taxon>Arthropoda</taxon>
        <taxon>Hexapoda</taxon>
        <taxon>Insecta</taxon>
        <taxon>Pterygota</taxon>
        <taxon>Neoptera</taxon>
        <taxon>Endopterygota</taxon>
        <taxon>Coleoptera</taxon>
        <taxon>Polyphaga</taxon>
        <taxon>Cucujiformia</taxon>
        <taxon>Tenebrionidae</taxon>
        <taxon>Zophobas</taxon>
    </lineage>
</organism>
<keyword evidence="8" id="KW-1185">Reference proteome</keyword>
<keyword evidence="3 6" id="KW-0732">Signal</keyword>
<proteinExistence type="predicted"/>
<protein>
    <recommendedName>
        <fullName evidence="9">Plexin domain-containing protein 2</fullName>
    </recommendedName>
</protein>
<sequence length="583" mass="66531">MAKLCVMCGSLCAYFLLFLATAAVCSVNDYYYYKTDFRDDRYEFHLPQGHRLRRDAQIESNQSNTRNSTEVLAKPNETKIAPSQATEKSNDGLSVANKTVTDNKLSSVKAKLEKTTKPMLNGNTTKISLEVVRKNLGENGTGIRKNITTIKPILLSNQTSTTIPDLQNITITEETTDDQQLSIDRFPPDEDSEAFNKTLTEHHITNSTQDNHLYYNSTIRNDPEAGQFYWVDLKNNTDVKINELLSRSHRRAATVQLNFEFPFYGHLIKNVTIATGGFLYTGDYVHSWLAATQYIAPLMANFDTSISNDSYIRYLDNGTAFTVEWEKVSLQDKSNEGEFTFQTTLHKNGDIVFVYKNVPLFIKNITDDHHPVKVGLSDAYIIDRTIFLVRRKTIYEYHRINFGKEDIRNWTVIYLTALPTCLQHEDCMSCIKTAIPSFQCYWCPIIKRCSNGVDRNRQDWLTNHCQSKQLNETICSHITGSDIFDKSNITYVHDANEFQQKLASGGAFDNPRVLAANQPVKMGVSSIVAILFLIAMVAGLALWVLYAYRNPHTTSGQILIRYRPSQWRWRRGEARYTAATIHM</sequence>
<dbReference type="InterPro" id="IPR031152">
    <property type="entry name" value="PLXDC"/>
</dbReference>
<comment type="caution">
    <text evidence="7">The sequence shown here is derived from an EMBL/GenBank/DDBJ whole genome shotgun (WGS) entry which is preliminary data.</text>
</comment>
<evidence type="ECO:0000256" key="5">
    <source>
        <dbReference type="SAM" id="Phobius"/>
    </source>
</evidence>
<dbReference type="GO" id="GO:0016020">
    <property type="term" value="C:membrane"/>
    <property type="evidence" value="ECO:0007669"/>
    <property type="project" value="UniProtKB-SubCell"/>
</dbReference>
<evidence type="ECO:0000256" key="1">
    <source>
        <dbReference type="ARBA" id="ARBA00004479"/>
    </source>
</evidence>
<accession>A0AA38MFI6</accession>
<keyword evidence="5" id="KW-0472">Membrane</keyword>
<evidence type="ECO:0000256" key="4">
    <source>
        <dbReference type="ARBA" id="ARBA00022989"/>
    </source>
</evidence>
<feature type="transmembrane region" description="Helical" evidence="5">
    <location>
        <begin position="527"/>
        <end position="548"/>
    </location>
</feature>
<comment type="subcellular location">
    <subcellularLocation>
        <location evidence="1">Membrane</location>
        <topology evidence="1">Single-pass type I membrane protein</topology>
    </subcellularLocation>
</comment>
<evidence type="ECO:0000256" key="2">
    <source>
        <dbReference type="ARBA" id="ARBA00022692"/>
    </source>
</evidence>